<reference evidence="2" key="1">
    <citation type="submission" date="2025-08" db="UniProtKB">
        <authorList>
            <consortium name="RefSeq"/>
        </authorList>
    </citation>
    <scope>IDENTIFICATION</scope>
    <source>
        <tissue evidence="2">Muscle</tissue>
    </source>
</reference>
<proteinExistence type="predicted"/>
<name>A0ABM1SWB9_LIMPO</name>
<dbReference type="Proteomes" id="UP000694941">
    <property type="component" value="Unplaced"/>
</dbReference>
<protein>
    <submittedName>
        <fullName evidence="2">Uncharacterized protein LOC106464495</fullName>
    </submittedName>
</protein>
<dbReference type="RefSeq" id="XP_022247925.1">
    <property type="nucleotide sequence ID" value="XM_022392217.1"/>
</dbReference>
<accession>A0ABM1SWB9</accession>
<evidence type="ECO:0000313" key="2">
    <source>
        <dbReference type="RefSeq" id="XP_022247925.1"/>
    </source>
</evidence>
<evidence type="ECO:0000313" key="1">
    <source>
        <dbReference type="Proteomes" id="UP000694941"/>
    </source>
</evidence>
<gene>
    <name evidence="2" type="primary">LOC106464495</name>
</gene>
<organism evidence="1 2">
    <name type="scientific">Limulus polyphemus</name>
    <name type="common">Atlantic horseshoe crab</name>
    <dbReference type="NCBI Taxonomy" id="6850"/>
    <lineage>
        <taxon>Eukaryota</taxon>
        <taxon>Metazoa</taxon>
        <taxon>Ecdysozoa</taxon>
        <taxon>Arthropoda</taxon>
        <taxon>Chelicerata</taxon>
        <taxon>Merostomata</taxon>
        <taxon>Xiphosura</taxon>
        <taxon>Limulidae</taxon>
        <taxon>Limulus</taxon>
    </lineage>
</organism>
<dbReference type="GeneID" id="106464495"/>
<keyword evidence="1" id="KW-1185">Reference proteome</keyword>
<sequence>MDLIGKNEEYSLNNTFIQPISGIRSLFFCSYNNFGIKVSKCNWLSLLKRCLSVTKTVDVRYASVVKQLRARPNLCVQKDAAEAVNVKRADAVFLLKGDAAPAVGVMSANAVKPQRIVVRI</sequence>